<keyword evidence="4" id="KW-1185">Reference proteome</keyword>
<evidence type="ECO:0000256" key="1">
    <source>
        <dbReference type="SAM" id="MobiDB-lite"/>
    </source>
</evidence>
<name>A0A1S1Q1A5_9ACTN</name>
<feature type="domain" description="CMP/dCMP-type deaminase" evidence="2">
    <location>
        <begin position="18"/>
        <end position="130"/>
    </location>
</feature>
<reference evidence="4" key="1">
    <citation type="submission" date="2016-07" db="EMBL/GenBank/DDBJ databases">
        <title>Frankia sp. NRRL B-16219 Genome sequencing.</title>
        <authorList>
            <person name="Ghodhbane-Gtari F."/>
            <person name="Swanson E."/>
            <person name="Gueddou A."/>
            <person name="Louati M."/>
            <person name="Nouioui I."/>
            <person name="Hezbri K."/>
            <person name="Abebe-Akele F."/>
            <person name="Simpson S."/>
            <person name="Morris K."/>
            <person name="Thomas K."/>
            <person name="Gtari M."/>
            <person name="Tisa L.S."/>
        </authorList>
    </citation>
    <scope>NUCLEOTIDE SEQUENCE [LARGE SCALE GENOMIC DNA]</scope>
    <source>
        <strain evidence="4">NRRL B-16219</strain>
    </source>
</reference>
<dbReference type="EMBL" id="MAXA01000223">
    <property type="protein sequence ID" value="OHV27376.1"/>
    <property type="molecule type" value="Genomic_DNA"/>
</dbReference>
<dbReference type="Gene3D" id="3.40.140.10">
    <property type="entry name" value="Cytidine Deaminase, domain 2"/>
    <property type="match status" value="1"/>
</dbReference>
<dbReference type="GO" id="GO:0003824">
    <property type="term" value="F:catalytic activity"/>
    <property type="evidence" value="ECO:0007669"/>
    <property type="project" value="InterPro"/>
</dbReference>
<dbReference type="InterPro" id="IPR002125">
    <property type="entry name" value="CMP_dCMP_dom"/>
</dbReference>
<feature type="region of interest" description="Disordered" evidence="1">
    <location>
        <begin position="1"/>
        <end position="21"/>
    </location>
</feature>
<organism evidence="3 4">
    <name type="scientific">Parafrankia soli</name>
    <dbReference type="NCBI Taxonomy" id="2599596"/>
    <lineage>
        <taxon>Bacteria</taxon>
        <taxon>Bacillati</taxon>
        <taxon>Actinomycetota</taxon>
        <taxon>Actinomycetes</taxon>
        <taxon>Frankiales</taxon>
        <taxon>Frankiaceae</taxon>
        <taxon>Parafrankia</taxon>
    </lineage>
</organism>
<dbReference type="AlphaFoldDB" id="A0A1S1Q1A5"/>
<proteinExistence type="predicted"/>
<sequence>MSEARAAAGGRPLPGTPEGDRHWLGRAVELGRRCPPSVTAFAVGALVVAADGTPVAEGYSRAEEPADHAEEVALRRLPPGGLPAGATVYSSLEPCSARASRPRTCTELLLAAGVRRVVFAWREPALFVDCDGAERLAAAGVEVLELAELADGVRAVNDHLLR</sequence>
<accession>A0A1S1Q1A5</accession>
<evidence type="ECO:0000259" key="2">
    <source>
        <dbReference type="PROSITE" id="PS51747"/>
    </source>
</evidence>
<dbReference type="OrthoDB" id="9800865at2"/>
<gene>
    <name evidence="3" type="ORF">BBK14_20840</name>
</gene>
<dbReference type="SUPFAM" id="SSF53927">
    <property type="entry name" value="Cytidine deaminase-like"/>
    <property type="match status" value="1"/>
</dbReference>
<evidence type="ECO:0000313" key="4">
    <source>
        <dbReference type="Proteomes" id="UP000179769"/>
    </source>
</evidence>
<protein>
    <submittedName>
        <fullName evidence="3">dCMP deaminase</fullName>
    </submittedName>
</protein>
<dbReference type="Proteomes" id="UP000179769">
    <property type="component" value="Unassembled WGS sequence"/>
</dbReference>
<dbReference type="InterPro" id="IPR016193">
    <property type="entry name" value="Cytidine_deaminase-like"/>
</dbReference>
<dbReference type="Pfam" id="PF00383">
    <property type="entry name" value="dCMP_cyt_deam_1"/>
    <property type="match status" value="1"/>
</dbReference>
<comment type="caution">
    <text evidence="3">The sequence shown here is derived from an EMBL/GenBank/DDBJ whole genome shotgun (WGS) entry which is preliminary data.</text>
</comment>
<evidence type="ECO:0000313" key="3">
    <source>
        <dbReference type="EMBL" id="OHV27376.1"/>
    </source>
</evidence>
<dbReference type="RefSeq" id="WP_071064865.1">
    <property type="nucleotide sequence ID" value="NZ_JBFLUH010000290.1"/>
</dbReference>
<feature type="compositionally biased region" description="Low complexity" evidence="1">
    <location>
        <begin position="1"/>
        <end position="11"/>
    </location>
</feature>
<dbReference type="PROSITE" id="PS51747">
    <property type="entry name" value="CYT_DCMP_DEAMINASES_2"/>
    <property type="match status" value="1"/>
</dbReference>